<evidence type="ECO:0000256" key="3">
    <source>
        <dbReference type="PROSITE-ProRule" id="PRU00284"/>
    </source>
</evidence>
<reference evidence="7 8" key="1">
    <citation type="submission" date="2019-04" db="EMBL/GenBank/DDBJ databases">
        <title>Isolation and culture of sulfate reducing bacteria from the cold seep of the South China Sea.</title>
        <authorList>
            <person name="Sun C."/>
            <person name="Liu R."/>
        </authorList>
    </citation>
    <scope>NUCLEOTIDE SEQUENCE [LARGE SCALE GENOMIC DNA]</scope>
    <source>
        <strain evidence="7 8">CS1</strain>
    </source>
</reference>
<dbReference type="InterPro" id="IPR029151">
    <property type="entry name" value="Sensor-like_sf"/>
</dbReference>
<dbReference type="Pfam" id="PF00015">
    <property type="entry name" value="MCPsignal"/>
    <property type="match status" value="1"/>
</dbReference>
<dbReference type="InterPro" id="IPR051310">
    <property type="entry name" value="MCP_chemotaxis"/>
</dbReference>
<evidence type="ECO:0000259" key="6">
    <source>
        <dbReference type="PROSITE" id="PS50111"/>
    </source>
</evidence>
<gene>
    <name evidence="7" type="ORF">E8L03_17595</name>
</gene>
<accession>A0ABX6NLP7</accession>
<dbReference type="Gene3D" id="6.10.340.10">
    <property type="match status" value="1"/>
</dbReference>
<evidence type="ECO:0000256" key="2">
    <source>
        <dbReference type="ARBA" id="ARBA00029447"/>
    </source>
</evidence>
<dbReference type="InterPro" id="IPR004089">
    <property type="entry name" value="MCPsignal_dom"/>
</dbReference>
<protein>
    <submittedName>
        <fullName evidence="7">Methyl-accepting chemotaxis protein</fullName>
    </submittedName>
</protein>
<dbReference type="CDD" id="cd11386">
    <property type="entry name" value="MCP_signal"/>
    <property type="match status" value="1"/>
</dbReference>
<dbReference type="SUPFAM" id="SSF103190">
    <property type="entry name" value="Sensory domain-like"/>
    <property type="match status" value="1"/>
</dbReference>
<keyword evidence="5" id="KW-0472">Membrane</keyword>
<dbReference type="SMART" id="SM00283">
    <property type="entry name" value="MA"/>
    <property type="match status" value="1"/>
</dbReference>
<organism evidence="7 8">
    <name type="scientific">Oceanidesulfovibrio marinus</name>
    <dbReference type="NCBI Taxonomy" id="370038"/>
    <lineage>
        <taxon>Bacteria</taxon>
        <taxon>Pseudomonadati</taxon>
        <taxon>Thermodesulfobacteriota</taxon>
        <taxon>Desulfovibrionia</taxon>
        <taxon>Desulfovibrionales</taxon>
        <taxon>Desulfovibrionaceae</taxon>
        <taxon>Oceanidesulfovibrio</taxon>
    </lineage>
</organism>
<dbReference type="SUPFAM" id="SSF58104">
    <property type="entry name" value="Methyl-accepting chemotaxis protein (MCP) signaling domain"/>
    <property type="match status" value="1"/>
</dbReference>
<dbReference type="Proteomes" id="UP000503251">
    <property type="component" value="Chromosome"/>
</dbReference>
<dbReference type="Pfam" id="PF17201">
    <property type="entry name" value="Cache_3-Cache_2"/>
    <property type="match status" value="1"/>
</dbReference>
<name>A0ABX6NLP7_9BACT</name>
<dbReference type="Gene3D" id="3.30.450.20">
    <property type="entry name" value="PAS domain"/>
    <property type="match status" value="1"/>
</dbReference>
<evidence type="ECO:0000313" key="8">
    <source>
        <dbReference type="Proteomes" id="UP000503251"/>
    </source>
</evidence>
<evidence type="ECO:0000256" key="5">
    <source>
        <dbReference type="SAM" id="Phobius"/>
    </source>
</evidence>
<dbReference type="Gene3D" id="1.10.287.950">
    <property type="entry name" value="Methyl-accepting chemotaxis protein"/>
    <property type="match status" value="1"/>
</dbReference>
<keyword evidence="5" id="KW-0812">Transmembrane</keyword>
<proteinExistence type="inferred from homology"/>
<dbReference type="PANTHER" id="PTHR43531:SF11">
    <property type="entry name" value="METHYL-ACCEPTING CHEMOTAXIS PROTEIN 3"/>
    <property type="match status" value="1"/>
</dbReference>
<dbReference type="PROSITE" id="PS50111">
    <property type="entry name" value="CHEMOTAXIS_TRANSDUC_2"/>
    <property type="match status" value="1"/>
</dbReference>
<dbReference type="InterPro" id="IPR033462">
    <property type="entry name" value="Cache_3-Cache_2"/>
</dbReference>
<evidence type="ECO:0000313" key="7">
    <source>
        <dbReference type="EMBL" id="QJT10617.1"/>
    </source>
</evidence>
<sequence length="754" mass="79727">MKVGTKVMATGVGVVALTIICVVAVLLWRGGVLGSTLQDSFEEQARHELKRAASDMERTIALGDELLRGQLESASNAARAMAGLQGSFSQGGRDVSWNAVNQKTQSASSVTLPAMYLGNQWLGRNADTREPTPFVDDVQEHMDVTCTVFQRMTEQGDLLRVATNIVTDGGKRAVGTYIPADSPVARAIVAGNAYRGVANIVGSWFLTHYEPIRDNGGRIIGALYVGLAMDRAPSLRAAVAGMKTGLTGRAFVVKGSGDDQGTVIISSDAGSVGSNILDNADAEGRAALANAFDRAKEAPAGEAVTVAYTRNTPGSAPREMLGGVVYYKPWDWMMLTAAPHAEFEATAATVTRSMDSILLWIIAAGAAVFLLSALICYLLSRSITRPLAHVTEVLKQYNLGNLEADRVSMGKAMPCSEIMGCGKDECPSFGKDAYCWIEAGSFNATPSCPKVLKGADCRDCKVFKRGAGHEINDLGSSVNTFGERLRGLIIDTQGSVRNVNGGAEELAATAETLSKGATEQAASVEEISSSMEQMTANIRQNAKNAKETETLAAKAADEAERGGESVSRTVEAMRSIAEKISIIEEIARQTNLLALNAAIEAARAGEAGKGFAVVAAEVRKLAERSGVAAAEIMELTGSSVDVAEKAGRMLAGMVPDIQRTAQLIQEISAATSEQDAGASQVNASIQQLDQVVQQNASAAEEMASTSEELAAQARQLEEITSYFKVRAPREIPRLALPAGHDGAGMADTRDFTRY</sequence>
<evidence type="ECO:0000256" key="1">
    <source>
        <dbReference type="ARBA" id="ARBA00022500"/>
    </source>
</evidence>
<keyword evidence="4" id="KW-0175">Coiled coil</keyword>
<feature type="coiled-coil region" evidence="4">
    <location>
        <begin position="688"/>
        <end position="719"/>
    </location>
</feature>
<feature type="transmembrane region" description="Helical" evidence="5">
    <location>
        <begin position="357"/>
        <end position="379"/>
    </location>
</feature>
<feature type="domain" description="Methyl-accepting transducer" evidence="6">
    <location>
        <begin position="495"/>
        <end position="710"/>
    </location>
</feature>
<keyword evidence="1" id="KW-0145">Chemotaxis</keyword>
<dbReference type="RefSeq" id="WP_244963563.1">
    <property type="nucleotide sequence ID" value="NZ_CP039543.1"/>
</dbReference>
<keyword evidence="5" id="KW-1133">Transmembrane helix</keyword>
<evidence type="ECO:0000256" key="4">
    <source>
        <dbReference type="SAM" id="Coils"/>
    </source>
</evidence>
<dbReference type="EMBL" id="CP039543">
    <property type="protein sequence ID" value="QJT10617.1"/>
    <property type="molecule type" value="Genomic_DNA"/>
</dbReference>
<keyword evidence="8" id="KW-1185">Reference proteome</keyword>
<dbReference type="PANTHER" id="PTHR43531">
    <property type="entry name" value="PROTEIN ICFG"/>
    <property type="match status" value="1"/>
</dbReference>
<keyword evidence="3" id="KW-0807">Transducer</keyword>
<feature type="transmembrane region" description="Helical" evidence="5">
    <location>
        <begin position="7"/>
        <end position="28"/>
    </location>
</feature>
<comment type="similarity">
    <text evidence="2">Belongs to the methyl-accepting chemotaxis (MCP) protein family.</text>
</comment>